<evidence type="ECO:0000256" key="1">
    <source>
        <dbReference type="ARBA" id="ARBA00005953"/>
    </source>
</evidence>
<dbReference type="OrthoDB" id="9799036at2"/>
<keyword evidence="2 3" id="KW-0378">Hydrolase</keyword>
<keyword evidence="4" id="KW-1185">Reference proteome</keyword>
<dbReference type="SUPFAM" id="SSF54637">
    <property type="entry name" value="Thioesterase/thiol ester dehydrase-isomerase"/>
    <property type="match status" value="1"/>
</dbReference>
<dbReference type="GO" id="GO:0047617">
    <property type="term" value="F:fatty acyl-CoA hydrolase activity"/>
    <property type="evidence" value="ECO:0007669"/>
    <property type="project" value="TreeGrafter"/>
</dbReference>
<sequence>METYKFNTPIEVRFADLDAYGHVNNALFFTYLETARVKLFQQYFGAFLGSELMFLVVRAECDYRLPIELTDHLEIAISIDQVRHSSFNFGYRMHNGAGKIFAEAKTVMVCYDPKIKKPVAIPPEIKTFFTQE</sequence>
<dbReference type="EMBL" id="FNQN01000001">
    <property type="protein sequence ID" value="SDZ74648.1"/>
    <property type="molecule type" value="Genomic_DNA"/>
</dbReference>
<organism evidence="3 4">
    <name type="scientific">Desulfuromusa kysingii</name>
    <dbReference type="NCBI Taxonomy" id="37625"/>
    <lineage>
        <taxon>Bacteria</taxon>
        <taxon>Pseudomonadati</taxon>
        <taxon>Thermodesulfobacteriota</taxon>
        <taxon>Desulfuromonadia</taxon>
        <taxon>Desulfuromonadales</taxon>
        <taxon>Geopsychrobacteraceae</taxon>
        <taxon>Desulfuromusa</taxon>
    </lineage>
</organism>
<dbReference type="InterPro" id="IPR029069">
    <property type="entry name" value="HotDog_dom_sf"/>
</dbReference>
<name>A0A1H3VKG8_9BACT</name>
<dbReference type="PANTHER" id="PTHR31793:SF24">
    <property type="entry name" value="LONG-CHAIN ACYL-COA THIOESTERASE FADM"/>
    <property type="match status" value="1"/>
</dbReference>
<dbReference type="AlphaFoldDB" id="A0A1H3VKG8"/>
<dbReference type="Pfam" id="PF13279">
    <property type="entry name" value="4HBT_2"/>
    <property type="match status" value="1"/>
</dbReference>
<dbReference type="InterPro" id="IPR006684">
    <property type="entry name" value="YbgC/YbaW"/>
</dbReference>
<dbReference type="Gene3D" id="3.10.129.10">
    <property type="entry name" value="Hotdog Thioesterase"/>
    <property type="match status" value="1"/>
</dbReference>
<comment type="similarity">
    <text evidence="1">Belongs to the 4-hydroxybenzoyl-CoA thioesterase family.</text>
</comment>
<dbReference type="PIRSF" id="PIRSF003230">
    <property type="entry name" value="YbgC"/>
    <property type="match status" value="1"/>
</dbReference>
<dbReference type="RefSeq" id="WP_092343971.1">
    <property type="nucleotide sequence ID" value="NZ_FNQN01000001.1"/>
</dbReference>
<evidence type="ECO:0000256" key="2">
    <source>
        <dbReference type="ARBA" id="ARBA00022801"/>
    </source>
</evidence>
<proteinExistence type="inferred from homology"/>
<dbReference type="PANTHER" id="PTHR31793">
    <property type="entry name" value="4-HYDROXYBENZOYL-COA THIOESTERASE FAMILY MEMBER"/>
    <property type="match status" value="1"/>
</dbReference>
<dbReference type="InterPro" id="IPR050563">
    <property type="entry name" value="4-hydroxybenzoyl-CoA_TE"/>
</dbReference>
<accession>A0A1H3VKG8</accession>
<dbReference type="Proteomes" id="UP000199409">
    <property type="component" value="Unassembled WGS sequence"/>
</dbReference>
<gene>
    <name evidence="3" type="ORF">SAMN05660420_00090</name>
</gene>
<dbReference type="STRING" id="37625.SAMN05660420_00090"/>
<dbReference type="NCBIfam" id="TIGR00051">
    <property type="entry name" value="YbgC/FadM family acyl-CoA thioesterase"/>
    <property type="match status" value="1"/>
</dbReference>
<protein>
    <submittedName>
        <fullName evidence="3">Acyl-CoA thioester hydrolase</fullName>
    </submittedName>
</protein>
<reference evidence="3 4" key="1">
    <citation type="submission" date="2016-10" db="EMBL/GenBank/DDBJ databases">
        <authorList>
            <person name="de Groot N.N."/>
        </authorList>
    </citation>
    <scope>NUCLEOTIDE SEQUENCE [LARGE SCALE GENOMIC DNA]</scope>
    <source>
        <strain evidence="3 4">DSM 7343</strain>
    </source>
</reference>
<evidence type="ECO:0000313" key="3">
    <source>
        <dbReference type="EMBL" id="SDZ74648.1"/>
    </source>
</evidence>
<evidence type="ECO:0000313" key="4">
    <source>
        <dbReference type="Proteomes" id="UP000199409"/>
    </source>
</evidence>
<dbReference type="CDD" id="cd00586">
    <property type="entry name" value="4HBT"/>
    <property type="match status" value="1"/>
</dbReference>